<keyword evidence="2" id="KW-0812">Transmembrane</keyword>
<dbReference type="GO" id="GO:0022857">
    <property type="term" value="F:transmembrane transporter activity"/>
    <property type="evidence" value="ECO:0007669"/>
    <property type="project" value="InterPro"/>
</dbReference>
<feature type="transmembrane region" description="Helical" evidence="2">
    <location>
        <begin position="424"/>
        <end position="447"/>
    </location>
</feature>
<dbReference type="PANTHER" id="PTHR23520:SF5">
    <property type="entry name" value="TRANSPORTER, PUTATIVE (AFU_ORTHOLOGUE AFUA_3G04000)-RELATED"/>
    <property type="match status" value="1"/>
</dbReference>
<dbReference type="PANTHER" id="PTHR23520">
    <property type="entry name" value="TRANSPORTER, PUTATIVE (AFU_ORTHOLOGUE AFUA_3G04000)-RELATED"/>
    <property type="match status" value="1"/>
</dbReference>
<dbReference type="InterPro" id="IPR011701">
    <property type="entry name" value="MFS"/>
</dbReference>
<feature type="domain" description="Major facilitator superfamily (MFS) profile" evidence="3">
    <location>
        <begin position="19"/>
        <end position="451"/>
    </location>
</feature>
<feature type="transmembrane region" description="Helical" evidence="2">
    <location>
        <begin position="307"/>
        <end position="329"/>
    </location>
</feature>
<dbReference type="AlphaFoldDB" id="A0A6A6UET1"/>
<dbReference type="Proteomes" id="UP000799302">
    <property type="component" value="Unassembled WGS sequence"/>
</dbReference>
<feature type="transmembrane region" description="Helical" evidence="2">
    <location>
        <begin position="383"/>
        <end position="404"/>
    </location>
</feature>
<name>A0A6A6UET1_9PEZI</name>
<keyword evidence="2" id="KW-1133">Transmembrane helix</keyword>
<feature type="transmembrane region" description="Helical" evidence="2">
    <location>
        <begin position="271"/>
        <end position="295"/>
    </location>
</feature>
<feature type="transmembrane region" description="Helical" evidence="2">
    <location>
        <begin position="349"/>
        <end position="371"/>
    </location>
</feature>
<feature type="transmembrane region" description="Helical" evidence="2">
    <location>
        <begin position="45"/>
        <end position="64"/>
    </location>
</feature>
<keyword evidence="5" id="KW-1185">Reference proteome</keyword>
<reference evidence="4" key="1">
    <citation type="journal article" date="2020" name="Stud. Mycol.">
        <title>101 Dothideomycetes genomes: a test case for predicting lifestyles and emergence of pathogens.</title>
        <authorList>
            <person name="Haridas S."/>
            <person name="Albert R."/>
            <person name="Binder M."/>
            <person name="Bloem J."/>
            <person name="Labutti K."/>
            <person name="Salamov A."/>
            <person name="Andreopoulos B."/>
            <person name="Baker S."/>
            <person name="Barry K."/>
            <person name="Bills G."/>
            <person name="Bluhm B."/>
            <person name="Cannon C."/>
            <person name="Castanera R."/>
            <person name="Culley D."/>
            <person name="Daum C."/>
            <person name="Ezra D."/>
            <person name="Gonzalez J."/>
            <person name="Henrissat B."/>
            <person name="Kuo A."/>
            <person name="Liang C."/>
            <person name="Lipzen A."/>
            <person name="Lutzoni F."/>
            <person name="Magnuson J."/>
            <person name="Mondo S."/>
            <person name="Nolan M."/>
            <person name="Ohm R."/>
            <person name="Pangilinan J."/>
            <person name="Park H.-J."/>
            <person name="Ramirez L."/>
            <person name="Alfaro M."/>
            <person name="Sun H."/>
            <person name="Tritt A."/>
            <person name="Yoshinaga Y."/>
            <person name="Zwiers L.-H."/>
            <person name="Turgeon B."/>
            <person name="Goodwin S."/>
            <person name="Spatafora J."/>
            <person name="Crous P."/>
            <person name="Grigoriev I."/>
        </authorList>
    </citation>
    <scope>NUCLEOTIDE SEQUENCE</scope>
    <source>
        <strain evidence="4">CBS 115976</strain>
    </source>
</reference>
<evidence type="ECO:0000259" key="3">
    <source>
        <dbReference type="PROSITE" id="PS50850"/>
    </source>
</evidence>
<dbReference type="PROSITE" id="PS50850">
    <property type="entry name" value="MFS"/>
    <property type="match status" value="1"/>
</dbReference>
<dbReference type="OrthoDB" id="10027823at2759"/>
<dbReference type="InterPro" id="IPR036259">
    <property type="entry name" value="MFS_trans_sf"/>
</dbReference>
<dbReference type="Gene3D" id="1.20.1250.20">
    <property type="entry name" value="MFS general substrate transporter like domains"/>
    <property type="match status" value="2"/>
</dbReference>
<evidence type="ECO:0000313" key="5">
    <source>
        <dbReference type="Proteomes" id="UP000799302"/>
    </source>
</evidence>
<keyword evidence="2" id="KW-0472">Membrane</keyword>
<dbReference type="SUPFAM" id="SSF103473">
    <property type="entry name" value="MFS general substrate transporter"/>
    <property type="match status" value="1"/>
</dbReference>
<feature type="transmembrane region" description="Helical" evidence="2">
    <location>
        <begin position="198"/>
        <end position="221"/>
    </location>
</feature>
<proteinExistence type="predicted"/>
<sequence>MDQEASQTPWLSRLGVNILQELGLMALINSNIDIKLLIAQRFVRLIAYGGSTLILVSYLSTLGISDTRIGLFMTLTLIGDVFISFFLTLITDSIGRRFMLALGAAMMAGSGVIFALFDNYFILLAAAILGIISPSGNEIGPFRAIEESTLAHLSLPDDRASIFAYYNLIGSLGAAIGMMACGWVVHTLQAHHGFEIIASYRVIFFAYAGVGLIKLGLTMILSNACELQPEPKPIHNEETPLLGNQTLQSSARSKQQRRPLLPQISRESRGIFLTLALLFALDNLGSSIAPLAWITNYFKRRFGLSENLLGSLFFTTSIIQAISVLVAASLARRIGNVKTMVFTHLPSSIALAALGLPASLPVAMALLLFRASTQSMDSAPRSAFLAAILLPNERTAIMGAINVVKTASQSIGPVITGQLVERDMFWIAFLMAGGMKVVYDLSLLAVFANRQTRENAEEVNEGESG</sequence>
<comment type="subcellular location">
    <subcellularLocation>
        <location evidence="1">Membrane</location>
        <topology evidence="1">Multi-pass membrane protein</topology>
    </subcellularLocation>
</comment>
<dbReference type="EMBL" id="MU004234">
    <property type="protein sequence ID" value="KAF2670071.1"/>
    <property type="molecule type" value="Genomic_DNA"/>
</dbReference>
<dbReference type="InterPro" id="IPR020846">
    <property type="entry name" value="MFS_dom"/>
</dbReference>
<evidence type="ECO:0000313" key="4">
    <source>
        <dbReference type="EMBL" id="KAF2670071.1"/>
    </source>
</evidence>
<accession>A0A6A6UET1</accession>
<feature type="transmembrane region" description="Helical" evidence="2">
    <location>
        <begin position="163"/>
        <end position="186"/>
    </location>
</feature>
<protein>
    <submittedName>
        <fullName evidence="4">MFS general substrate transporter</fullName>
    </submittedName>
</protein>
<gene>
    <name evidence="4" type="ORF">BT63DRAFT_424031</name>
</gene>
<dbReference type="Pfam" id="PF07690">
    <property type="entry name" value="MFS_1"/>
    <property type="match status" value="2"/>
</dbReference>
<evidence type="ECO:0000256" key="1">
    <source>
        <dbReference type="ARBA" id="ARBA00004141"/>
    </source>
</evidence>
<evidence type="ECO:0000256" key="2">
    <source>
        <dbReference type="SAM" id="Phobius"/>
    </source>
</evidence>
<organism evidence="4 5">
    <name type="scientific">Microthyrium microscopicum</name>
    <dbReference type="NCBI Taxonomy" id="703497"/>
    <lineage>
        <taxon>Eukaryota</taxon>
        <taxon>Fungi</taxon>
        <taxon>Dikarya</taxon>
        <taxon>Ascomycota</taxon>
        <taxon>Pezizomycotina</taxon>
        <taxon>Dothideomycetes</taxon>
        <taxon>Dothideomycetes incertae sedis</taxon>
        <taxon>Microthyriales</taxon>
        <taxon>Microthyriaceae</taxon>
        <taxon>Microthyrium</taxon>
    </lineage>
</organism>
<feature type="transmembrane region" description="Helical" evidence="2">
    <location>
        <begin position="70"/>
        <end position="90"/>
    </location>
</feature>
<feature type="transmembrane region" description="Helical" evidence="2">
    <location>
        <begin position="102"/>
        <end position="132"/>
    </location>
</feature>
<dbReference type="GO" id="GO:0000329">
    <property type="term" value="C:fungal-type vacuole membrane"/>
    <property type="evidence" value="ECO:0007669"/>
    <property type="project" value="TreeGrafter"/>
</dbReference>